<evidence type="ECO:0000313" key="3">
    <source>
        <dbReference type="EMBL" id="JAP86363.1"/>
    </source>
</evidence>
<evidence type="ECO:0000259" key="2">
    <source>
        <dbReference type="Pfam" id="PF25473"/>
    </source>
</evidence>
<keyword evidence="1" id="KW-0472">Membrane</keyword>
<feature type="transmembrane region" description="Helical" evidence="1">
    <location>
        <begin position="12"/>
        <end position="31"/>
    </location>
</feature>
<organism evidence="3">
    <name type="scientific">Rhipicephalus appendiculatus</name>
    <name type="common">Brown ear tick</name>
    <dbReference type="NCBI Taxonomy" id="34631"/>
    <lineage>
        <taxon>Eukaryota</taxon>
        <taxon>Metazoa</taxon>
        <taxon>Ecdysozoa</taxon>
        <taxon>Arthropoda</taxon>
        <taxon>Chelicerata</taxon>
        <taxon>Arachnida</taxon>
        <taxon>Acari</taxon>
        <taxon>Parasitiformes</taxon>
        <taxon>Ixodida</taxon>
        <taxon>Ixodoidea</taxon>
        <taxon>Ixodidae</taxon>
        <taxon>Rhipicephalinae</taxon>
        <taxon>Rhipicephalus</taxon>
        <taxon>Rhipicephalus</taxon>
    </lineage>
</organism>
<name>A0A131Z4P1_RHIAP</name>
<protein>
    <recommendedName>
        <fullName evidence="2">Matrix-remodeling-associated protein 7 helical domain-containing protein</fullName>
    </recommendedName>
</protein>
<dbReference type="PANTHER" id="PTHR21845:SF2">
    <property type="entry name" value="MATRIX-REMODELING-ASSOCIATED PROTEIN 7"/>
    <property type="match status" value="1"/>
</dbReference>
<accession>A0A131Z4P1</accession>
<dbReference type="InterPro" id="IPR026622">
    <property type="entry name" value="Mxra7"/>
</dbReference>
<dbReference type="Pfam" id="PF25473">
    <property type="entry name" value="MXRA7_helical"/>
    <property type="match status" value="1"/>
</dbReference>
<dbReference type="AlphaFoldDB" id="A0A131Z4P1"/>
<keyword evidence="1" id="KW-1133">Transmembrane helix</keyword>
<sequence>MEDVWTNFSPVFLLSLVTSALVVFFTVVFAYRTSKYGCFMRQKKTDVDLDELSDEEKERMSAKPQAAKAAESLIEATMTEEQKTLEKEAQRKQLEEIYRLMAAHSDKFGDTSLEDIVNQMALYR</sequence>
<keyword evidence="1" id="KW-0812">Transmembrane</keyword>
<reference evidence="3" key="1">
    <citation type="journal article" date="2016" name="Ticks Tick Borne Dis.">
        <title>De novo assembly and annotation of the salivary gland transcriptome of Rhipicephalus appendiculatus male and female ticks during blood feeding.</title>
        <authorList>
            <person name="de Castro M.H."/>
            <person name="de Klerk D."/>
            <person name="Pienaar R."/>
            <person name="Latif A.A."/>
            <person name="Rees D.J."/>
            <person name="Mans B.J."/>
        </authorList>
    </citation>
    <scope>NUCLEOTIDE SEQUENCE</scope>
    <source>
        <tissue evidence="3">Salivary glands</tissue>
    </source>
</reference>
<evidence type="ECO:0000256" key="1">
    <source>
        <dbReference type="SAM" id="Phobius"/>
    </source>
</evidence>
<dbReference type="PANTHER" id="PTHR21845">
    <property type="entry name" value="TRANSMEMBRANE ANCHOR PROTEIN 1"/>
    <property type="match status" value="1"/>
</dbReference>
<dbReference type="EMBL" id="GEDV01002194">
    <property type="protein sequence ID" value="JAP86363.1"/>
    <property type="molecule type" value="Transcribed_RNA"/>
</dbReference>
<feature type="domain" description="Matrix-remodeling-associated protein 7 helical" evidence="2">
    <location>
        <begin position="66"/>
        <end position="123"/>
    </location>
</feature>
<dbReference type="InterPro" id="IPR057534">
    <property type="entry name" value="MXRA7_helical"/>
</dbReference>
<proteinExistence type="predicted"/>